<gene>
    <name evidence="3" type="ORF">AA0114_g11197</name>
</gene>
<reference evidence="4" key="1">
    <citation type="journal article" date="2019" name="bioRxiv">
        <title>Genomics, evolutionary history and diagnostics of the Alternaria alternata species group including apple and Asian pear pathotypes.</title>
        <authorList>
            <person name="Armitage A.D."/>
            <person name="Cockerton H.M."/>
            <person name="Sreenivasaprasad S."/>
            <person name="Woodhall J.W."/>
            <person name="Lane C.R."/>
            <person name="Harrison R.J."/>
            <person name="Clarkson J.P."/>
        </authorList>
    </citation>
    <scope>NUCLEOTIDE SEQUENCE [LARGE SCALE GENOMIC DNA]</scope>
    <source>
        <strain evidence="4">FERA 1082</strain>
    </source>
</reference>
<dbReference type="PANTHER" id="PTHR33840">
    <property type="match status" value="1"/>
</dbReference>
<sequence length="550" mass="62525">MSHSVDEADKDCTHTPRKLILCFDGTGNVFNGNTSDTNIVKLYDKFDRKDPMQYHYYQPGIGTYSADGGPINKSFIGNIKSKISKTIDSGYATTFDAHVIAGYRFIMRYYKEGDKIYMFGFSRGAFTARFLARMIHGLGLLSEGNEEMVPFAYDLYQQYEKGLLPDAQQKQEDPPKDTGSKKAAPTSEERQPLLHQDDEPDEQQLKRHKLEAFTSTFCRLEGIKNQRIKVHFLGLFDCVSSVAVLDSPFGKVPKAVSVLGTAHHVRHAVAVDEHRVKFKAALMHQDVKDAKALNEVIKEVWFPGNHGDVGGGWPAPQPKEPSWWQRYFTSDKNGKPSDRSQDPYQMSDVPLAWMIRELEQLGAVDDKSAIKWNPKKDGFKKSFFKKINQAYESPMHDTLTVGGGSSFFKVMLWKFMEILPFHRWELQWNAAKNAFGWVYTAWPLNLASGRDIPEGALLHDSLLKRLAREKHWKAGRESKYLPCNNQGDKGKNKSPECLLNTKFDPVKKLEDRGVPKTKDIDFDEPAGIHDIYTIEGQIKFSGWDTKLVEP</sequence>
<feature type="domain" description="T6SS Phospholipase effector Tle1-like catalytic" evidence="2">
    <location>
        <begin position="17"/>
        <end position="357"/>
    </location>
</feature>
<organism evidence="3 4">
    <name type="scientific">Alternaria tenuissima</name>
    <dbReference type="NCBI Taxonomy" id="119927"/>
    <lineage>
        <taxon>Eukaryota</taxon>
        <taxon>Fungi</taxon>
        <taxon>Dikarya</taxon>
        <taxon>Ascomycota</taxon>
        <taxon>Pezizomycotina</taxon>
        <taxon>Dothideomycetes</taxon>
        <taxon>Pleosporomycetidae</taxon>
        <taxon>Pleosporales</taxon>
        <taxon>Pleosporineae</taxon>
        <taxon>Pleosporaceae</taxon>
        <taxon>Alternaria</taxon>
        <taxon>Alternaria sect. Alternaria</taxon>
        <taxon>Alternaria alternata complex</taxon>
    </lineage>
</organism>
<feature type="compositionally biased region" description="Basic and acidic residues" evidence="1">
    <location>
        <begin position="187"/>
        <end position="197"/>
    </location>
</feature>
<accession>A0A4Q4M393</accession>
<evidence type="ECO:0000256" key="1">
    <source>
        <dbReference type="SAM" id="MobiDB-lite"/>
    </source>
</evidence>
<dbReference type="Proteomes" id="UP000292402">
    <property type="component" value="Unassembled WGS sequence"/>
</dbReference>
<proteinExistence type="predicted"/>
<dbReference type="AlphaFoldDB" id="A0A4Q4M393"/>
<dbReference type="Pfam" id="PF09994">
    <property type="entry name" value="T6SS_Tle1-like_cat"/>
    <property type="match status" value="1"/>
</dbReference>
<dbReference type="PANTHER" id="PTHR33840:SF2">
    <property type="entry name" value="TLE1 PHOSPHOLIPASE DOMAIN-CONTAINING PROTEIN"/>
    <property type="match status" value="1"/>
</dbReference>
<dbReference type="InterPro" id="IPR018712">
    <property type="entry name" value="Tle1-like_cat"/>
</dbReference>
<comment type="caution">
    <text evidence="3">The sequence shown here is derived from an EMBL/GenBank/DDBJ whole genome shotgun (WGS) entry which is preliminary data.</text>
</comment>
<protein>
    <recommendedName>
        <fullName evidence="2">T6SS Phospholipase effector Tle1-like catalytic domain-containing protein</fullName>
    </recommendedName>
</protein>
<name>A0A4Q4M393_9PLEO</name>
<feature type="region of interest" description="Disordered" evidence="1">
    <location>
        <begin position="166"/>
        <end position="204"/>
    </location>
</feature>
<evidence type="ECO:0000259" key="2">
    <source>
        <dbReference type="Pfam" id="PF09994"/>
    </source>
</evidence>
<dbReference type="EMBL" id="PDXA01000056">
    <property type="protein sequence ID" value="RYN39923.1"/>
    <property type="molecule type" value="Genomic_DNA"/>
</dbReference>
<evidence type="ECO:0000313" key="3">
    <source>
        <dbReference type="EMBL" id="RYN39923.1"/>
    </source>
</evidence>
<feature type="compositionally biased region" description="Basic and acidic residues" evidence="1">
    <location>
        <begin position="169"/>
        <end position="180"/>
    </location>
</feature>
<evidence type="ECO:0000313" key="4">
    <source>
        <dbReference type="Proteomes" id="UP000292402"/>
    </source>
</evidence>